<dbReference type="InterPro" id="IPR017871">
    <property type="entry name" value="ABC_transporter-like_CS"/>
</dbReference>
<dbReference type="Gene3D" id="3.40.50.300">
    <property type="entry name" value="P-loop containing nucleotide triphosphate hydrolases"/>
    <property type="match status" value="1"/>
</dbReference>
<dbReference type="Pfam" id="PF00005">
    <property type="entry name" value="ABC_tran"/>
    <property type="match status" value="1"/>
</dbReference>
<dbReference type="InterPro" id="IPR051309">
    <property type="entry name" value="ABCF_ATPase"/>
</dbReference>
<keyword evidence="3" id="KW-1185">Reference proteome</keyword>
<dbReference type="PANTHER" id="PTHR42855:SF2">
    <property type="entry name" value="DRUG RESISTANCE ABC TRANSPORTER,ATP-BINDING PROTEIN"/>
    <property type="match status" value="1"/>
</dbReference>
<gene>
    <name evidence="2" type="ORF">KSZ_39460</name>
</gene>
<proteinExistence type="predicted"/>
<evidence type="ECO:0000313" key="3">
    <source>
        <dbReference type="Proteomes" id="UP000635565"/>
    </source>
</evidence>
<accession>A0ABQ3VIB9</accession>
<sequence>MLQVNHIQLSYGARLILDDAPFTVAPGEKAALIGVTLRYYAQEYENLDYTKTVINEATEILPENAKRVRNVLGRFLFTGDQVFQKIGTLSGGEKTRLALAKMVLDGPNLLVLDEPTTHLDAMSRTIIGEALGHYNGTIIAVTHDLEFVQYIKPDTILMMPEGRVQLYDPKYDDLLQRA</sequence>
<dbReference type="PROSITE" id="PS00211">
    <property type="entry name" value="ABC_TRANSPORTER_1"/>
    <property type="match status" value="1"/>
</dbReference>
<dbReference type="PANTHER" id="PTHR42855">
    <property type="entry name" value="ABC TRANSPORTER ATP-BINDING SUBUNIT"/>
    <property type="match status" value="1"/>
</dbReference>
<dbReference type="InterPro" id="IPR003439">
    <property type="entry name" value="ABC_transporter-like_ATP-bd"/>
</dbReference>
<feature type="domain" description="ABC transporter" evidence="1">
    <location>
        <begin position="37"/>
        <end position="117"/>
    </location>
</feature>
<dbReference type="RefSeq" id="WP_201363568.1">
    <property type="nucleotide sequence ID" value="NZ_BNJJ01000010.1"/>
</dbReference>
<dbReference type="Proteomes" id="UP000635565">
    <property type="component" value="Unassembled WGS sequence"/>
</dbReference>
<organism evidence="2 3">
    <name type="scientific">Dictyobacter formicarum</name>
    <dbReference type="NCBI Taxonomy" id="2778368"/>
    <lineage>
        <taxon>Bacteria</taxon>
        <taxon>Bacillati</taxon>
        <taxon>Chloroflexota</taxon>
        <taxon>Ktedonobacteria</taxon>
        <taxon>Ktedonobacterales</taxon>
        <taxon>Dictyobacteraceae</taxon>
        <taxon>Dictyobacter</taxon>
    </lineage>
</organism>
<protein>
    <recommendedName>
        <fullName evidence="1">ABC transporter domain-containing protein</fullName>
    </recommendedName>
</protein>
<comment type="caution">
    <text evidence="2">The sequence shown here is derived from an EMBL/GenBank/DDBJ whole genome shotgun (WGS) entry which is preliminary data.</text>
</comment>
<evidence type="ECO:0000313" key="2">
    <source>
        <dbReference type="EMBL" id="GHO85940.1"/>
    </source>
</evidence>
<reference evidence="2 3" key="1">
    <citation type="journal article" date="2021" name="Int. J. Syst. Evol. Microbiol.">
        <title>Reticulibacter mediterranei gen. nov., sp. nov., within the new family Reticulibacteraceae fam. nov., and Ktedonospora formicarum gen. nov., sp. nov., Ktedonobacter robiniae sp. nov., Dictyobacter formicarum sp. nov. and Dictyobacter arantiisoli sp. nov., belonging to the class Ktedonobacteria.</title>
        <authorList>
            <person name="Yabe S."/>
            <person name="Zheng Y."/>
            <person name="Wang C.M."/>
            <person name="Sakai Y."/>
            <person name="Abe K."/>
            <person name="Yokota A."/>
            <person name="Donadio S."/>
            <person name="Cavaletti L."/>
            <person name="Monciardini P."/>
        </authorList>
    </citation>
    <scope>NUCLEOTIDE SEQUENCE [LARGE SCALE GENOMIC DNA]</scope>
    <source>
        <strain evidence="2 3">SOSP1-9</strain>
    </source>
</reference>
<evidence type="ECO:0000259" key="1">
    <source>
        <dbReference type="Pfam" id="PF00005"/>
    </source>
</evidence>
<name>A0ABQ3VIB9_9CHLR</name>
<dbReference type="SUPFAM" id="SSF52540">
    <property type="entry name" value="P-loop containing nucleoside triphosphate hydrolases"/>
    <property type="match status" value="1"/>
</dbReference>
<dbReference type="InterPro" id="IPR027417">
    <property type="entry name" value="P-loop_NTPase"/>
</dbReference>
<dbReference type="EMBL" id="BNJJ01000010">
    <property type="protein sequence ID" value="GHO85940.1"/>
    <property type="molecule type" value="Genomic_DNA"/>
</dbReference>